<sequence length="132" mass="15319">MILSVSSCSFVGNEKNRSEYSAIYQSQQEQKFPWTEDVTQVAVEAIHRSVKNMKNPKKEREKNFPADPYRFPFNQTEIKEYEIVGYSNSSVEPEIYKIEFRPAGESRLGPRITVEMNIKTKKALKVYMQADA</sequence>
<proteinExistence type="predicted"/>
<accession>A0ABQ1WHD2</accession>
<dbReference type="EMBL" id="BMFP01000009">
    <property type="protein sequence ID" value="GGG30695.1"/>
    <property type="molecule type" value="Genomic_DNA"/>
</dbReference>
<reference evidence="2" key="1">
    <citation type="journal article" date="2019" name="Int. J. Syst. Evol. Microbiol.">
        <title>The Global Catalogue of Microorganisms (GCM) 10K type strain sequencing project: providing services to taxonomists for standard genome sequencing and annotation.</title>
        <authorList>
            <consortium name="The Broad Institute Genomics Platform"/>
            <consortium name="The Broad Institute Genome Sequencing Center for Infectious Disease"/>
            <person name="Wu L."/>
            <person name="Ma J."/>
        </authorList>
    </citation>
    <scope>NUCLEOTIDE SEQUENCE [LARGE SCALE GENOMIC DNA]</scope>
    <source>
        <strain evidence="2">CGMCC 1.12749</strain>
    </source>
</reference>
<evidence type="ECO:0000313" key="1">
    <source>
        <dbReference type="EMBL" id="GGG30695.1"/>
    </source>
</evidence>
<evidence type="ECO:0008006" key="3">
    <source>
        <dbReference type="Google" id="ProtNLM"/>
    </source>
</evidence>
<organism evidence="1 2">
    <name type="scientific">Pontibacter amylolyticus</name>
    <dbReference type="NCBI Taxonomy" id="1424080"/>
    <lineage>
        <taxon>Bacteria</taxon>
        <taxon>Pseudomonadati</taxon>
        <taxon>Bacteroidota</taxon>
        <taxon>Cytophagia</taxon>
        <taxon>Cytophagales</taxon>
        <taxon>Hymenobacteraceae</taxon>
        <taxon>Pontibacter</taxon>
    </lineage>
</organism>
<keyword evidence="2" id="KW-1185">Reference proteome</keyword>
<comment type="caution">
    <text evidence="1">The sequence shown here is derived from an EMBL/GenBank/DDBJ whole genome shotgun (WGS) entry which is preliminary data.</text>
</comment>
<gene>
    <name evidence="1" type="ORF">GCM10011323_37710</name>
</gene>
<dbReference type="Proteomes" id="UP000634043">
    <property type="component" value="Unassembled WGS sequence"/>
</dbReference>
<name>A0ABQ1WHD2_9BACT</name>
<evidence type="ECO:0000313" key="2">
    <source>
        <dbReference type="Proteomes" id="UP000634043"/>
    </source>
</evidence>
<protein>
    <recommendedName>
        <fullName evidence="3">Lipoprotein</fullName>
    </recommendedName>
</protein>